<gene>
    <name evidence="1" type="ORF">QAD02_012804</name>
</gene>
<dbReference type="EMBL" id="CM056742">
    <property type="protein sequence ID" value="KAJ8677017.1"/>
    <property type="molecule type" value="Genomic_DNA"/>
</dbReference>
<accession>A0ACC2P0W6</accession>
<comment type="caution">
    <text evidence="1">The sequence shown here is derived from an EMBL/GenBank/DDBJ whole genome shotgun (WGS) entry which is preliminary data.</text>
</comment>
<reference evidence="1" key="1">
    <citation type="submission" date="2023-04" db="EMBL/GenBank/DDBJ databases">
        <title>A chromosome-level genome assembly of the parasitoid wasp Eretmocerus hayati.</title>
        <authorList>
            <person name="Zhong Y."/>
            <person name="Liu S."/>
            <person name="Liu Y."/>
        </authorList>
    </citation>
    <scope>NUCLEOTIDE SEQUENCE</scope>
    <source>
        <strain evidence="1">ZJU_SS_LIU_2023</strain>
    </source>
</reference>
<evidence type="ECO:0000313" key="1">
    <source>
        <dbReference type="EMBL" id="KAJ8677017.1"/>
    </source>
</evidence>
<protein>
    <submittedName>
        <fullName evidence="1">Uncharacterized protein</fullName>
    </submittedName>
</protein>
<keyword evidence="2" id="KW-1185">Reference proteome</keyword>
<sequence length="167" mass="18998">MPPQYPVEHRLLGTDYRTLNRLTERNPESSRGETMWWDHDGIPFGVDDPRENRPRLNRTSFRDHKLNGGDHRDSSDDDPPPGYTLDSSRRRDPSLDSLSSGADQLGFQPNAWRSRVPSTDSAAANVNPRVTERRPSRVESIPIASEMRERSPPTQAQRANMNANQHS</sequence>
<name>A0ACC2P0W6_9HYME</name>
<evidence type="ECO:0000313" key="2">
    <source>
        <dbReference type="Proteomes" id="UP001239111"/>
    </source>
</evidence>
<proteinExistence type="predicted"/>
<organism evidence="1 2">
    <name type="scientific">Eretmocerus hayati</name>
    <dbReference type="NCBI Taxonomy" id="131215"/>
    <lineage>
        <taxon>Eukaryota</taxon>
        <taxon>Metazoa</taxon>
        <taxon>Ecdysozoa</taxon>
        <taxon>Arthropoda</taxon>
        <taxon>Hexapoda</taxon>
        <taxon>Insecta</taxon>
        <taxon>Pterygota</taxon>
        <taxon>Neoptera</taxon>
        <taxon>Endopterygota</taxon>
        <taxon>Hymenoptera</taxon>
        <taxon>Apocrita</taxon>
        <taxon>Proctotrupomorpha</taxon>
        <taxon>Chalcidoidea</taxon>
        <taxon>Aphelinidae</taxon>
        <taxon>Aphelininae</taxon>
        <taxon>Eretmocerus</taxon>
    </lineage>
</organism>
<dbReference type="Proteomes" id="UP001239111">
    <property type="component" value="Chromosome 2"/>
</dbReference>